<dbReference type="Proteomes" id="UP001209878">
    <property type="component" value="Unassembled WGS sequence"/>
</dbReference>
<reference evidence="7" key="1">
    <citation type="journal article" date="2023" name="Mol. Biol. Evol.">
        <title>Third-Generation Sequencing Reveals the Adaptive Role of the Epigenome in Three Deep-Sea Polychaetes.</title>
        <authorList>
            <person name="Perez M."/>
            <person name="Aroh O."/>
            <person name="Sun Y."/>
            <person name="Lan Y."/>
            <person name="Juniper S.K."/>
            <person name="Young C.R."/>
            <person name="Angers B."/>
            <person name="Qian P.Y."/>
        </authorList>
    </citation>
    <scope>NUCLEOTIDE SEQUENCE</scope>
    <source>
        <strain evidence="7">R07B-5</strain>
    </source>
</reference>
<protein>
    <recommendedName>
        <fullName evidence="6">Arf-GAP domain-containing protein</fullName>
    </recommendedName>
</protein>
<dbReference type="SMART" id="SM00105">
    <property type="entry name" value="ArfGap"/>
    <property type="match status" value="1"/>
</dbReference>
<dbReference type="Gene3D" id="1.10.220.150">
    <property type="entry name" value="Arf GTPase activating protein"/>
    <property type="match status" value="1"/>
</dbReference>
<dbReference type="Pfam" id="PF01412">
    <property type="entry name" value="ArfGap"/>
    <property type="match status" value="1"/>
</dbReference>
<dbReference type="InterPro" id="IPR037278">
    <property type="entry name" value="ARFGAP/RecO"/>
</dbReference>
<dbReference type="PANTHER" id="PTHR46395:SF1">
    <property type="entry name" value="ADP-RIBOSYLATION FACTOR GTPASE-ACTIVATING PROTEIN 1"/>
    <property type="match status" value="1"/>
</dbReference>
<dbReference type="PANTHER" id="PTHR46395">
    <property type="entry name" value="ADP-RIBOSYLATION FACTOR GTPASE-ACTIVATING PROTEIN 1"/>
    <property type="match status" value="1"/>
</dbReference>
<evidence type="ECO:0000256" key="1">
    <source>
        <dbReference type="ARBA" id="ARBA00022468"/>
    </source>
</evidence>
<keyword evidence="4" id="KW-0862">Zinc</keyword>
<proteinExistence type="predicted"/>
<dbReference type="EMBL" id="JAODUO010000432">
    <property type="protein sequence ID" value="KAK2180666.1"/>
    <property type="molecule type" value="Genomic_DNA"/>
</dbReference>
<keyword evidence="3 5" id="KW-0863">Zinc-finger</keyword>
<dbReference type="InterPro" id="IPR001164">
    <property type="entry name" value="ArfGAP_dom"/>
</dbReference>
<name>A0AAD9L0A3_RIDPI</name>
<dbReference type="FunFam" id="1.10.220.150:FF:000014">
    <property type="entry name" value="ADP-ribosylation factor GTPase-activating protein"/>
    <property type="match status" value="1"/>
</dbReference>
<evidence type="ECO:0000256" key="5">
    <source>
        <dbReference type="PROSITE-ProRule" id="PRU00288"/>
    </source>
</evidence>
<sequence>MWVACLQLCFECGTHNPQWVSVTYGIWICLECSGKHRSLGVHISFVRSITMDKWKDLELEKMKVGGNRKAKDFLSTQDDWDEDQSLQERYNTRAAALYRDKIKTLAEGKSWSIETSPARNYVPHTTQAKLGTSTSYPNFRQMKQSGGMTTVASYSNDTTSMEAACGMSRFVLISYSR</sequence>
<dbReference type="CDD" id="cd08830">
    <property type="entry name" value="ArfGap_ArfGap1"/>
    <property type="match status" value="1"/>
</dbReference>
<dbReference type="GO" id="GO:0000139">
    <property type="term" value="C:Golgi membrane"/>
    <property type="evidence" value="ECO:0007669"/>
    <property type="project" value="TreeGrafter"/>
</dbReference>
<evidence type="ECO:0000259" key="6">
    <source>
        <dbReference type="PROSITE" id="PS50115"/>
    </source>
</evidence>
<dbReference type="GO" id="GO:0032012">
    <property type="term" value="P:regulation of ARF protein signal transduction"/>
    <property type="evidence" value="ECO:0007669"/>
    <property type="project" value="TreeGrafter"/>
</dbReference>
<keyword evidence="8" id="KW-1185">Reference proteome</keyword>
<dbReference type="SUPFAM" id="SSF57863">
    <property type="entry name" value="ArfGap/RecO-like zinc finger"/>
    <property type="match status" value="1"/>
</dbReference>
<evidence type="ECO:0000313" key="7">
    <source>
        <dbReference type="EMBL" id="KAK2180666.1"/>
    </source>
</evidence>
<dbReference type="GO" id="GO:0008270">
    <property type="term" value="F:zinc ion binding"/>
    <property type="evidence" value="ECO:0007669"/>
    <property type="project" value="UniProtKB-KW"/>
</dbReference>
<keyword evidence="1" id="KW-0343">GTPase activation</keyword>
<evidence type="ECO:0000256" key="4">
    <source>
        <dbReference type="ARBA" id="ARBA00022833"/>
    </source>
</evidence>
<organism evidence="7 8">
    <name type="scientific">Ridgeia piscesae</name>
    <name type="common">Tubeworm</name>
    <dbReference type="NCBI Taxonomy" id="27915"/>
    <lineage>
        <taxon>Eukaryota</taxon>
        <taxon>Metazoa</taxon>
        <taxon>Spiralia</taxon>
        <taxon>Lophotrochozoa</taxon>
        <taxon>Annelida</taxon>
        <taxon>Polychaeta</taxon>
        <taxon>Sedentaria</taxon>
        <taxon>Canalipalpata</taxon>
        <taxon>Sabellida</taxon>
        <taxon>Siboglinidae</taxon>
        <taxon>Ridgeia</taxon>
    </lineage>
</organism>
<dbReference type="GO" id="GO:0005096">
    <property type="term" value="F:GTPase activator activity"/>
    <property type="evidence" value="ECO:0007669"/>
    <property type="project" value="UniProtKB-KW"/>
</dbReference>
<evidence type="ECO:0000256" key="3">
    <source>
        <dbReference type="ARBA" id="ARBA00022771"/>
    </source>
</evidence>
<accession>A0AAD9L0A3</accession>
<comment type="caution">
    <text evidence="7">The sequence shown here is derived from an EMBL/GenBank/DDBJ whole genome shotgun (WGS) entry which is preliminary data.</text>
</comment>
<evidence type="ECO:0000313" key="8">
    <source>
        <dbReference type="Proteomes" id="UP001209878"/>
    </source>
</evidence>
<dbReference type="PROSITE" id="PS50115">
    <property type="entry name" value="ARFGAP"/>
    <property type="match status" value="1"/>
</dbReference>
<keyword evidence="2" id="KW-0479">Metal-binding</keyword>
<dbReference type="InterPro" id="IPR038508">
    <property type="entry name" value="ArfGAP_dom_sf"/>
</dbReference>
<feature type="domain" description="Arf-GAP" evidence="6">
    <location>
        <begin position="9"/>
        <end position="111"/>
    </location>
</feature>
<dbReference type="GO" id="GO:0030100">
    <property type="term" value="P:regulation of endocytosis"/>
    <property type="evidence" value="ECO:0007669"/>
    <property type="project" value="TreeGrafter"/>
</dbReference>
<dbReference type="PRINTS" id="PR00405">
    <property type="entry name" value="REVINTRACTNG"/>
</dbReference>
<gene>
    <name evidence="7" type="ORF">NP493_432g00001</name>
</gene>
<evidence type="ECO:0000256" key="2">
    <source>
        <dbReference type="ARBA" id="ARBA00022723"/>
    </source>
</evidence>
<dbReference type="AlphaFoldDB" id="A0AAD9L0A3"/>